<reference evidence="5 6" key="1">
    <citation type="submission" date="2024-06" db="EMBL/GenBank/DDBJ databases">
        <title>The Natural Products Discovery Center: Release of the First 8490 Sequenced Strains for Exploring Actinobacteria Biosynthetic Diversity.</title>
        <authorList>
            <person name="Kalkreuter E."/>
            <person name="Kautsar S.A."/>
            <person name="Yang D."/>
            <person name="Bader C.D."/>
            <person name="Teijaro C.N."/>
            <person name="Fluegel L."/>
            <person name="Davis C.M."/>
            <person name="Simpson J.R."/>
            <person name="Lauterbach L."/>
            <person name="Steele A.D."/>
            <person name="Gui C."/>
            <person name="Meng S."/>
            <person name="Li G."/>
            <person name="Viehrig K."/>
            <person name="Ye F."/>
            <person name="Su P."/>
            <person name="Kiefer A.F."/>
            <person name="Nichols A."/>
            <person name="Cepeda A.J."/>
            <person name="Yan W."/>
            <person name="Fan B."/>
            <person name="Jiang Y."/>
            <person name="Adhikari A."/>
            <person name="Zheng C.-J."/>
            <person name="Schuster L."/>
            <person name="Cowan T.M."/>
            <person name="Smanski M.J."/>
            <person name="Chevrette M.G."/>
            <person name="De Carvalho L.P.S."/>
            <person name="Shen B."/>
        </authorList>
    </citation>
    <scope>NUCLEOTIDE SEQUENCE [LARGE SCALE GENOMIC DNA]</scope>
    <source>
        <strain evidence="5 6">NPDC048946</strain>
    </source>
</reference>
<evidence type="ECO:0000313" key="5">
    <source>
        <dbReference type="EMBL" id="MEU8133028.1"/>
    </source>
</evidence>
<keyword evidence="1" id="KW-0328">Glycosyltransferase</keyword>
<organism evidence="5 6">
    <name type="scientific">Streptodolium elevatio</name>
    <dbReference type="NCBI Taxonomy" id="3157996"/>
    <lineage>
        <taxon>Bacteria</taxon>
        <taxon>Bacillati</taxon>
        <taxon>Actinomycetota</taxon>
        <taxon>Actinomycetes</taxon>
        <taxon>Kitasatosporales</taxon>
        <taxon>Streptomycetaceae</taxon>
        <taxon>Streptodolium</taxon>
    </lineage>
</organism>
<keyword evidence="2" id="KW-0808">Transferase</keyword>
<dbReference type="InterPro" id="IPR028098">
    <property type="entry name" value="Glyco_trans_4-like_N"/>
</dbReference>
<evidence type="ECO:0000256" key="2">
    <source>
        <dbReference type="ARBA" id="ARBA00022679"/>
    </source>
</evidence>
<sequence>MRSVVVDIRANQRTGVARYGLSLLRALAERAGSVPDMGFRAIADAHQEQDVRRALAGTAVEVAFAPEPDGFVRRSRWLRELLAADSVDLYFTTHYTVDRQCPVPFVATTHDLSRLRFPEHAYSEESFTRYFGADEWACLQGELAALAAWDHDRDDPRANVFQRYFRALNRHQVAHARGFVTVSEATRGDMVRLLGVPAGRVDVVPCGVDTDLFRPRRVVAPAVPYCLFVGLAGPTKRFSWLLETWLRGAGRRGEGELVVVGGYAEQRPEVQELLAAHADVARTVRFTGRVTDDELAVLYSGAAALVVASVNEGNHLGPLEALACGCEVICTDIPPLRETVDGHAHFYGVDDRPALDGLIRRTMSGGLARKSAGFRVPVWSESAGLLVDALRRALATARTAHGVDTDRGRGEESQRARWGEGGSDQPGADSVAAGGE</sequence>
<evidence type="ECO:0000256" key="3">
    <source>
        <dbReference type="SAM" id="MobiDB-lite"/>
    </source>
</evidence>
<dbReference type="Pfam" id="PF13439">
    <property type="entry name" value="Glyco_transf_4"/>
    <property type="match status" value="1"/>
</dbReference>
<proteinExistence type="predicted"/>
<gene>
    <name evidence="5" type="ORF">AB0C36_05920</name>
</gene>
<dbReference type="Pfam" id="PF13692">
    <property type="entry name" value="Glyco_trans_1_4"/>
    <property type="match status" value="1"/>
</dbReference>
<dbReference type="CDD" id="cd03809">
    <property type="entry name" value="GT4_MtfB-like"/>
    <property type="match status" value="1"/>
</dbReference>
<feature type="domain" description="Glycosyltransferase subfamily 4-like N-terminal" evidence="4">
    <location>
        <begin position="15"/>
        <end position="211"/>
    </location>
</feature>
<dbReference type="PANTHER" id="PTHR46401:SF2">
    <property type="entry name" value="GLYCOSYLTRANSFERASE WBBK-RELATED"/>
    <property type="match status" value="1"/>
</dbReference>
<protein>
    <submittedName>
        <fullName evidence="5">Glycosyltransferase family 1 protein</fullName>
    </submittedName>
</protein>
<evidence type="ECO:0000313" key="6">
    <source>
        <dbReference type="Proteomes" id="UP001551482"/>
    </source>
</evidence>
<evidence type="ECO:0000259" key="4">
    <source>
        <dbReference type="Pfam" id="PF13439"/>
    </source>
</evidence>
<comment type="caution">
    <text evidence="5">The sequence shown here is derived from an EMBL/GenBank/DDBJ whole genome shotgun (WGS) entry which is preliminary data.</text>
</comment>
<dbReference type="SUPFAM" id="SSF53756">
    <property type="entry name" value="UDP-Glycosyltransferase/glycogen phosphorylase"/>
    <property type="match status" value="1"/>
</dbReference>
<name>A0ABV3DB95_9ACTN</name>
<accession>A0ABV3DB95</accession>
<evidence type="ECO:0000256" key="1">
    <source>
        <dbReference type="ARBA" id="ARBA00022676"/>
    </source>
</evidence>
<dbReference type="Proteomes" id="UP001551482">
    <property type="component" value="Unassembled WGS sequence"/>
</dbReference>
<dbReference type="Gene3D" id="3.40.50.2000">
    <property type="entry name" value="Glycogen Phosphorylase B"/>
    <property type="match status" value="2"/>
</dbReference>
<dbReference type="PANTHER" id="PTHR46401">
    <property type="entry name" value="GLYCOSYLTRANSFERASE WBBK-RELATED"/>
    <property type="match status" value="1"/>
</dbReference>
<dbReference type="RefSeq" id="WP_358349831.1">
    <property type="nucleotide sequence ID" value="NZ_JBEZFP010000010.1"/>
</dbReference>
<dbReference type="EMBL" id="JBEZFP010000010">
    <property type="protein sequence ID" value="MEU8133028.1"/>
    <property type="molecule type" value="Genomic_DNA"/>
</dbReference>
<feature type="compositionally biased region" description="Basic and acidic residues" evidence="3">
    <location>
        <begin position="401"/>
        <end position="418"/>
    </location>
</feature>
<feature type="region of interest" description="Disordered" evidence="3">
    <location>
        <begin position="400"/>
        <end position="436"/>
    </location>
</feature>
<keyword evidence="6" id="KW-1185">Reference proteome</keyword>